<reference evidence="6" key="1">
    <citation type="submission" date="2017-08" db="EMBL/GenBank/DDBJ databases">
        <authorList>
            <person name="Polle J.E."/>
            <person name="Barry K."/>
            <person name="Cushman J."/>
            <person name="Schmutz J."/>
            <person name="Tran D."/>
            <person name="Hathwaick L.T."/>
            <person name="Yim W.C."/>
            <person name="Jenkins J."/>
            <person name="Mckie-Krisberg Z.M."/>
            <person name="Prochnik S."/>
            <person name="Lindquist E."/>
            <person name="Dockter R.B."/>
            <person name="Adam C."/>
            <person name="Molina H."/>
            <person name="Bunkerborg J."/>
            <person name="Jin E."/>
            <person name="Buchheim M."/>
            <person name="Magnuson J."/>
        </authorList>
    </citation>
    <scope>NUCLEOTIDE SEQUENCE</scope>
    <source>
        <strain evidence="6">CCAP 19/18</strain>
    </source>
</reference>
<keyword evidence="1 6" id="KW-0489">Methyltransferase</keyword>
<dbReference type="PANTHER" id="PTHR43464">
    <property type="entry name" value="METHYLTRANSFERASE"/>
    <property type="match status" value="1"/>
</dbReference>
<comment type="caution">
    <text evidence="6">The sequence shown here is derived from an EMBL/GenBank/DDBJ whole genome shotgun (WGS) entry which is preliminary data.</text>
</comment>
<keyword evidence="7" id="KW-1185">Reference proteome</keyword>
<dbReference type="InterPro" id="IPR010233">
    <property type="entry name" value="UbiG_MeTrfase"/>
</dbReference>
<feature type="compositionally biased region" description="Low complexity" evidence="5">
    <location>
        <begin position="98"/>
        <end position="111"/>
    </location>
</feature>
<name>A0ABQ7G5T5_DUNSA</name>
<evidence type="ECO:0000256" key="4">
    <source>
        <dbReference type="ARBA" id="ARBA00022691"/>
    </source>
</evidence>
<gene>
    <name evidence="6" type="ORF">DUNSADRAFT_15283</name>
</gene>
<keyword evidence="2" id="KW-0808">Transferase</keyword>
<dbReference type="EMBL" id="MU070097">
    <property type="protein sequence ID" value="KAF5829947.1"/>
    <property type="molecule type" value="Genomic_DNA"/>
</dbReference>
<dbReference type="InterPro" id="IPR029063">
    <property type="entry name" value="SAM-dependent_MTases_sf"/>
</dbReference>
<dbReference type="Proteomes" id="UP000815325">
    <property type="component" value="Unassembled WGS sequence"/>
</dbReference>
<dbReference type="GO" id="GO:0032259">
    <property type="term" value="P:methylation"/>
    <property type="evidence" value="ECO:0007669"/>
    <property type="project" value="UniProtKB-KW"/>
</dbReference>
<evidence type="ECO:0000256" key="3">
    <source>
        <dbReference type="ARBA" id="ARBA00022688"/>
    </source>
</evidence>
<sequence length="237" mass="25778">MQGLDYQQGEPLAGLRVLDVGCGGGILSESMARLGAQVHGIDITEENTRVARQHAALDPLLQSRIRYECTPVEVLAGVETQGSTHAEDAPQHTEHQQPGRQQQQQQQQQQAEQLPPQLYNLVLASEVLEHVKRPDKFCGSLAKLAAPGGTVVISTLNRTPASFVLGIVGAEYVTHVVPRGTHQWDRFITPEELVIMASEAGLTLSHMAGIQLQPRMPGSFALTDDTSVNYIAAFYKP</sequence>
<dbReference type="Pfam" id="PF13489">
    <property type="entry name" value="Methyltransf_23"/>
    <property type="match status" value="1"/>
</dbReference>
<dbReference type="Gene3D" id="3.40.50.150">
    <property type="entry name" value="Vaccinia Virus protein VP39"/>
    <property type="match status" value="1"/>
</dbReference>
<evidence type="ECO:0000313" key="6">
    <source>
        <dbReference type="EMBL" id="KAF5829947.1"/>
    </source>
</evidence>
<organism evidence="6 7">
    <name type="scientific">Dunaliella salina</name>
    <name type="common">Green alga</name>
    <name type="synonym">Protococcus salinus</name>
    <dbReference type="NCBI Taxonomy" id="3046"/>
    <lineage>
        <taxon>Eukaryota</taxon>
        <taxon>Viridiplantae</taxon>
        <taxon>Chlorophyta</taxon>
        <taxon>core chlorophytes</taxon>
        <taxon>Chlorophyceae</taxon>
        <taxon>CS clade</taxon>
        <taxon>Chlamydomonadales</taxon>
        <taxon>Dunaliellaceae</taxon>
        <taxon>Dunaliella</taxon>
    </lineage>
</organism>
<dbReference type="CDD" id="cd02440">
    <property type="entry name" value="AdoMet_MTases"/>
    <property type="match status" value="1"/>
</dbReference>
<dbReference type="NCBIfam" id="TIGR01983">
    <property type="entry name" value="UbiG"/>
    <property type="match status" value="1"/>
</dbReference>
<protein>
    <submittedName>
        <fullName evidence="6">Dihydroxypolyprenylbenzoate methyltransferase</fullName>
    </submittedName>
</protein>
<keyword evidence="3" id="KW-0831">Ubiquinone biosynthesis</keyword>
<evidence type="ECO:0000256" key="1">
    <source>
        <dbReference type="ARBA" id="ARBA00022603"/>
    </source>
</evidence>
<dbReference type="GO" id="GO:0008168">
    <property type="term" value="F:methyltransferase activity"/>
    <property type="evidence" value="ECO:0007669"/>
    <property type="project" value="UniProtKB-KW"/>
</dbReference>
<keyword evidence="4" id="KW-0949">S-adenosyl-L-methionine</keyword>
<dbReference type="PANTHER" id="PTHR43464:SF19">
    <property type="entry name" value="UBIQUINONE BIOSYNTHESIS O-METHYLTRANSFERASE, MITOCHONDRIAL"/>
    <property type="match status" value="1"/>
</dbReference>
<evidence type="ECO:0000256" key="2">
    <source>
        <dbReference type="ARBA" id="ARBA00022679"/>
    </source>
</evidence>
<accession>A0ABQ7G5T5</accession>
<evidence type="ECO:0000256" key="5">
    <source>
        <dbReference type="SAM" id="MobiDB-lite"/>
    </source>
</evidence>
<feature type="compositionally biased region" description="Basic and acidic residues" evidence="5">
    <location>
        <begin position="85"/>
        <end position="97"/>
    </location>
</feature>
<evidence type="ECO:0000313" key="7">
    <source>
        <dbReference type="Proteomes" id="UP000815325"/>
    </source>
</evidence>
<proteinExistence type="predicted"/>
<feature type="region of interest" description="Disordered" evidence="5">
    <location>
        <begin position="82"/>
        <end position="111"/>
    </location>
</feature>
<dbReference type="SUPFAM" id="SSF53335">
    <property type="entry name" value="S-adenosyl-L-methionine-dependent methyltransferases"/>
    <property type="match status" value="1"/>
</dbReference>